<evidence type="ECO:0000256" key="1">
    <source>
        <dbReference type="SAM" id="MobiDB-lite"/>
    </source>
</evidence>
<dbReference type="GO" id="GO:0005634">
    <property type="term" value="C:nucleus"/>
    <property type="evidence" value="ECO:0007669"/>
    <property type="project" value="TreeGrafter"/>
</dbReference>
<evidence type="ECO:0000313" key="3">
    <source>
        <dbReference type="EMBL" id="KZP08710.1"/>
    </source>
</evidence>
<accession>A0A165XMS0</accession>
<dbReference type="SUPFAM" id="SSF47954">
    <property type="entry name" value="Cyclin-like"/>
    <property type="match status" value="1"/>
</dbReference>
<dbReference type="CDD" id="cd20557">
    <property type="entry name" value="CYCLIN_ScPCL1-like"/>
    <property type="match status" value="1"/>
</dbReference>
<gene>
    <name evidence="3" type="ORF">FIBSPDRAFT_901033</name>
</gene>
<dbReference type="Proteomes" id="UP000076532">
    <property type="component" value="Unassembled WGS sequence"/>
</dbReference>
<dbReference type="GO" id="GO:0000307">
    <property type="term" value="C:cyclin-dependent protein kinase holoenzyme complex"/>
    <property type="evidence" value="ECO:0007669"/>
    <property type="project" value="TreeGrafter"/>
</dbReference>
<evidence type="ECO:0000259" key="2">
    <source>
        <dbReference type="Pfam" id="PF00134"/>
    </source>
</evidence>
<dbReference type="InterPro" id="IPR006671">
    <property type="entry name" value="Cyclin_N"/>
</dbReference>
<feature type="domain" description="Cyclin N-terminal" evidence="2">
    <location>
        <begin position="79"/>
        <end position="171"/>
    </location>
</feature>
<dbReference type="EMBL" id="KV417715">
    <property type="protein sequence ID" value="KZP08710.1"/>
    <property type="molecule type" value="Genomic_DNA"/>
</dbReference>
<dbReference type="PANTHER" id="PTHR15615:SF10">
    <property type="entry name" value="PHO85 CYCLIN-2-RELATED"/>
    <property type="match status" value="1"/>
</dbReference>
<feature type="region of interest" description="Disordered" evidence="1">
    <location>
        <begin position="197"/>
        <end position="271"/>
    </location>
</feature>
<feature type="compositionally biased region" description="Low complexity" evidence="1">
    <location>
        <begin position="215"/>
        <end position="243"/>
    </location>
</feature>
<feature type="compositionally biased region" description="Basic residues" evidence="1">
    <location>
        <begin position="200"/>
        <end position="213"/>
    </location>
</feature>
<dbReference type="GO" id="GO:0016538">
    <property type="term" value="F:cyclin-dependent protein serine/threonine kinase regulator activity"/>
    <property type="evidence" value="ECO:0007669"/>
    <property type="project" value="TreeGrafter"/>
</dbReference>
<organism evidence="3 4">
    <name type="scientific">Athelia psychrophila</name>
    <dbReference type="NCBI Taxonomy" id="1759441"/>
    <lineage>
        <taxon>Eukaryota</taxon>
        <taxon>Fungi</taxon>
        <taxon>Dikarya</taxon>
        <taxon>Basidiomycota</taxon>
        <taxon>Agaricomycotina</taxon>
        <taxon>Agaricomycetes</taxon>
        <taxon>Agaricomycetidae</taxon>
        <taxon>Atheliales</taxon>
        <taxon>Atheliaceae</taxon>
        <taxon>Athelia</taxon>
    </lineage>
</organism>
<keyword evidence="4" id="KW-1185">Reference proteome</keyword>
<proteinExistence type="predicted"/>
<name>A0A165XMS0_9AGAM</name>
<dbReference type="PANTHER" id="PTHR15615">
    <property type="match status" value="1"/>
</dbReference>
<dbReference type="InterPro" id="IPR013922">
    <property type="entry name" value="Cyclin_PHO80-like"/>
</dbReference>
<protein>
    <recommendedName>
        <fullName evidence="2">Cyclin N-terminal domain-containing protein</fullName>
    </recommendedName>
</protein>
<reference evidence="3 4" key="1">
    <citation type="journal article" date="2016" name="Mol. Biol. Evol.">
        <title>Comparative Genomics of Early-Diverging Mushroom-Forming Fungi Provides Insights into the Origins of Lignocellulose Decay Capabilities.</title>
        <authorList>
            <person name="Nagy L.G."/>
            <person name="Riley R."/>
            <person name="Tritt A."/>
            <person name="Adam C."/>
            <person name="Daum C."/>
            <person name="Floudas D."/>
            <person name="Sun H."/>
            <person name="Yadav J.S."/>
            <person name="Pangilinan J."/>
            <person name="Larsson K.H."/>
            <person name="Matsuura K."/>
            <person name="Barry K."/>
            <person name="Labutti K."/>
            <person name="Kuo R."/>
            <person name="Ohm R.A."/>
            <person name="Bhattacharya S.S."/>
            <person name="Shirouzu T."/>
            <person name="Yoshinaga Y."/>
            <person name="Martin F.M."/>
            <person name="Grigoriev I.V."/>
            <person name="Hibbett D.S."/>
        </authorList>
    </citation>
    <scope>NUCLEOTIDE SEQUENCE [LARGE SCALE GENOMIC DNA]</scope>
    <source>
        <strain evidence="3 4">CBS 109695</strain>
    </source>
</reference>
<dbReference type="GO" id="GO:0019901">
    <property type="term" value="F:protein kinase binding"/>
    <property type="evidence" value="ECO:0007669"/>
    <property type="project" value="InterPro"/>
</dbReference>
<dbReference type="OrthoDB" id="10250320at2759"/>
<sequence length="314" mass="33835">MSASPSTSRLHEASLVDASLHSPALLELLDIKITRPVIQYVVDTVIETVDYAMGVPSTSTPRGRSASRAPVNPLHASFATFATTVLTRAEVTAPTLLVALAYIDRAKPHLHIALAEWACERVFLGALMLASKYANDSTLKNVHWALCTGVFGKRDVGRIERELLDVLDWELGVSEADTLAHHEGLSAVALGRKESTAVGHVHKHAPRHHHRATHTPDSLSPPSLSPSSSTSSSLASSVTSYSPQTPAHTHTHVPAPAKSMDEKHAMQSPHSRVADFTQTTLDILRAFPAAPAPTYQPHHQTHHHHSALPLAVMA</sequence>
<dbReference type="Gene3D" id="1.10.472.10">
    <property type="entry name" value="Cyclin-like"/>
    <property type="match status" value="1"/>
</dbReference>
<evidence type="ECO:0000313" key="4">
    <source>
        <dbReference type="Proteomes" id="UP000076532"/>
    </source>
</evidence>
<dbReference type="STRING" id="436010.A0A165XMS0"/>
<dbReference type="InterPro" id="IPR036915">
    <property type="entry name" value="Cyclin-like_sf"/>
</dbReference>
<dbReference type="AlphaFoldDB" id="A0A165XMS0"/>
<dbReference type="Pfam" id="PF00134">
    <property type="entry name" value="Cyclin_N"/>
    <property type="match status" value="1"/>
</dbReference>